<dbReference type="KEGG" id="gbr:Gbro_4866"/>
<evidence type="ECO:0000256" key="2">
    <source>
        <dbReference type="SAM" id="Phobius"/>
    </source>
</evidence>
<dbReference type="AlphaFoldDB" id="D0LFD0"/>
<dbReference type="EMBL" id="CP001803">
    <property type="protein sequence ID" value="ACY23979.1"/>
    <property type="molecule type" value="Genomic_DNA"/>
</dbReference>
<keyword evidence="2" id="KW-1133">Transmembrane helix</keyword>
<gene>
    <name evidence="4" type="ORF">Gbro_4866</name>
</gene>
<accession>D0LFD0</accession>
<proteinExistence type="predicted"/>
<feature type="domain" description="DUF8175" evidence="3">
    <location>
        <begin position="92"/>
        <end position="294"/>
    </location>
</feature>
<dbReference type="RefSeq" id="WP_012836450.1">
    <property type="nucleotide sequence ID" value="NC_013442.1"/>
</dbReference>
<keyword evidence="2" id="KW-0472">Membrane</keyword>
<dbReference type="Pfam" id="PF26526">
    <property type="entry name" value="DUF8175"/>
    <property type="match status" value="1"/>
</dbReference>
<keyword evidence="4" id="KW-0614">Plasmid</keyword>
<keyword evidence="5" id="KW-1185">Reference proteome</keyword>
<protein>
    <recommendedName>
        <fullName evidence="3">DUF8175 domain-containing protein</fullName>
    </recommendedName>
</protein>
<feature type="transmembrane region" description="Helical" evidence="2">
    <location>
        <begin position="20"/>
        <end position="41"/>
    </location>
</feature>
<evidence type="ECO:0000313" key="4">
    <source>
        <dbReference type="EMBL" id="ACY23979.1"/>
    </source>
</evidence>
<dbReference type="eggNOG" id="ENOG50347KM">
    <property type="taxonomic scope" value="Bacteria"/>
</dbReference>
<dbReference type="Proteomes" id="UP000001219">
    <property type="component" value="Plasmid pGBRO01"/>
</dbReference>
<organism evidence="4 5">
    <name type="scientific">Gordonia bronchialis (strain ATCC 25592 / DSM 43247 / BCRC 13721 / JCM 3198 / KCTC 3076 / NBRC 16047 / NCTC 10667)</name>
    <name type="common">Rhodococcus bronchialis</name>
    <dbReference type="NCBI Taxonomy" id="526226"/>
    <lineage>
        <taxon>Bacteria</taxon>
        <taxon>Bacillati</taxon>
        <taxon>Actinomycetota</taxon>
        <taxon>Actinomycetes</taxon>
        <taxon>Mycobacteriales</taxon>
        <taxon>Gordoniaceae</taxon>
        <taxon>Gordonia</taxon>
    </lineage>
</organism>
<dbReference type="InterPro" id="IPR058488">
    <property type="entry name" value="DUF8175"/>
</dbReference>
<dbReference type="HOGENOM" id="CLU_081248_0_0_11"/>
<evidence type="ECO:0000259" key="3">
    <source>
        <dbReference type="Pfam" id="PF26526"/>
    </source>
</evidence>
<dbReference type="OrthoDB" id="4428031at2"/>
<sequence length="295" mass="32182">MTEPQPDTAERPRRRRNPIVTVLAFAFIVFIVICCVLAVVVRTQGSSDGPARTTAPSVTGAEPSGPGITSDDPAFRGFATPTTDRFGRRVDIPKWPGGWALPQQPRTSEGTWAADIPTPAPAGIIWEKVNDGAIVAFSTSDGPRRVAAGQAFGFAHTPQGAALAGWQITMRLGAANNDLARTIYDTQTVMTDAQRREVYAQLTAEGPWYRDMADAELSYLTQADAFRITSYAPDFAVVEYATRAPDSSTDNAQQWTTSRVELLWDDDGEDWKLQFPSTDQDPTGHTATLQGWTTW</sequence>
<keyword evidence="2" id="KW-0812">Transmembrane</keyword>
<evidence type="ECO:0000313" key="5">
    <source>
        <dbReference type="Proteomes" id="UP000001219"/>
    </source>
</evidence>
<reference evidence="4 5" key="1">
    <citation type="journal article" date="2010" name="Stand. Genomic Sci.">
        <title>Complete genome sequence of Gordonia bronchialis type strain (3410).</title>
        <authorList>
            <person name="Ivanova N."/>
            <person name="Sikorski J."/>
            <person name="Jando M."/>
            <person name="Lapidus A."/>
            <person name="Nolan M."/>
            <person name="Lucas S."/>
            <person name="Del Rio T.G."/>
            <person name="Tice H."/>
            <person name="Copeland A."/>
            <person name="Cheng J.F."/>
            <person name="Chen F."/>
            <person name="Bruce D."/>
            <person name="Goodwin L."/>
            <person name="Pitluck S."/>
            <person name="Mavromatis K."/>
            <person name="Ovchinnikova G."/>
            <person name="Pati A."/>
            <person name="Chen A."/>
            <person name="Palaniappan K."/>
            <person name="Land M."/>
            <person name="Hauser L."/>
            <person name="Chang Y.J."/>
            <person name="Jeffries C.D."/>
            <person name="Chain P."/>
            <person name="Saunders E."/>
            <person name="Han C."/>
            <person name="Detter J.C."/>
            <person name="Brettin T."/>
            <person name="Rohde M."/>
            <person name="Goker M."/>
            <person name="Bristow J."/>
            <person name="Eisen J.A."/>
            <person name="Markowitz V."/>
            <person name="Hugenholtz P."/>
            <person name="Klenk H.P."/>
            <person name="Kyrpides N.C."/>
        </authorList>
    </citation>
    <scope>NUCLEOTIDE SEQUENCE [LARGE SCALE GENOMIC DNA]</scope>
    <source>
        <strain evidence="5">ATCC 25592 / DSM 43247 / BCRC 13721 / JCM 3198 / KCTC 3076 / NBRC 16047 / NCTC 10667</strain>
        <plasmid evidence="5">pGBRO01</plasmid>
    </source>
</reference>
<geneLocation type="plasmid" evidence="4 5">
    <name>pGBRO01</name>
</geneLocation>
<feature type="region of interest" description="Disordered" evidence="1">
    <location>
        <begin position="46"/>
        <end position="89"/>
    </location>
</feature>
<evidence type="ECO:0000256" key="1">
    <source>
        <dbReference type="SAM" id="MobiDB-lite"/>
    </source>
</evidence>
<name>D0LFD0_GORB4</name>